<accession>A0A1H2S776</accession>
<gene>
    <name evidence="1" type="ORF">SAMN05421504_101128</name>
</gene>
<protein>
    <submittedName>
        <fullName evidence="1">Uncharacterized protein</fullName>
    </submittedName>
</protein>
<reference evidence="1 2" key="1">
    <citation type="submission" date="2016-10" db="EMBL/GenBank/DDBJ databases">
        <authorList>
            <person name="de Groot N.N."/>
        </authorList>
    </citation>
    <scope>NUCLEOTIDE SEQUENCE [LARGE SCALE GENOMIC DNA]</scope>
    <source>
        <strain evidence="1 2">CPCC 202699</strain>
    </source>
</reference>
<proteinExistence type="predicted"/>
<dbReference type="AlphaFoldDB" id="A0A1H2S776"/>
<dbReference type="OrthoDB" id="3692503at2"/>
<dbReference type="RefSeq" id="WP_143046938.1">
    <property type="nucleotide sequence ID" value="NZ_FNON01000001.1"/>
</dbReference>
<evidence type="ECO:0000313" key="2">
    <source>
        <dbReference type="Proteomes" id="UP000199515"/>
    </source>
</evidence>
<organism evidence="1 2">
    <name type="scientific">Amycolatopsis xylanica</name>
    <dbReference type="NCBI Taxonomy" id="589385"/>
    <lineage>
        <taxon>Bacteria</taxon>
        <taxon>Bacillati</taxon>
        <taxon>Actinomycetota</taxon>
        <taxon>Actinomycetes</taxon>
        <taxon>Pseudonocardiales</taxon>
        <taxon>Pseudonocardiaceae</taxon>
        <taxon>Amycolatopsis</taxon>
    </lineage>
</organism>
<sequence length="342" mass="35255">MGRHRTAGTSSVRWLRVMPASALVIAWAVLPLPAASDPVTSGPAAPVVEAAPAIALAAPSAPPRTADLTLSSNALSVAPGATGVQTLRVLNGGSAEFAGPVALTYVTPTYLNVDHDKPLPAGCEMRLTDPDPTIPEVVTCRIPGPIAAGKELTVGIPVAATTRVRFVGRVRGMAMAAPTGADADLGDNWNYAQVVITRPTPKLPDGDPVDLYLTNTVPAVSDTQSAKVTLTYGSKAPYEAKGDLQLTYVTPFYINVDHAKPLPSGCKMRLTDRDPLVPEIVVCTMKPLKAGKTGSLAIPVELVKGAPPGPLGGMAAVAPVSDVERGQIDNFLAANVVNITAG</sequence>
<dbReference type="Proteomes" id="UP000199515">
    <property type="component" value="Unassembled WGS sequence"/>
</dbReference>
<name>A0A1H2S776_9PSEU</name>
<dbReference type="EMBL" id="FNON01000001">
    <property type="protein sequence ID" value="SDW27378.1"/>
    <property type="molecule type" value="Genomic_DNA"/>
</dbReference>
<dbReference type="STRING" id="589385.SAMN05421504_101128"/>
<evidence type="ECO:0000313" key="1">
    <source>
        <dbReference type="EMBL" id="SDW27378.1"/>
    </source>
</evidence>
<keyword evidence="2" id="KW-1185">Reference proteome</keyword>